<feature type="signal peptide" evidence="1">
    <location>
        <begin position="1"/>
        <end position="15"/>
    </location>
</feature>
<reference evidence="2 3" key="1">
    <citation type="submission" date="2015-01" db="EMBL/GenBank/DDBJ databases">
        <title>Enhanced salinomycin production by adjusting the supply of polyketide extender units in Streptomyce albus DSM 41398.</title>
        <authorList>
            <person name="Lu C."/>
        </authorList>
    </citation>
    <scope>NUCLEOTIDE SEQUENCE [LARGE SCALE GENOMIC DNA]</scope>
    <source>
        <strain evidence="3">ATCC 21838 / DSM 41398 / FERM P-419 / JCM 4703 / NBRC 107858</strain>
    </source>
</reference>
<name>A0A0B5EW70_STRA4</name>
<dbReference type="EMBL" id="CP010519">
    <property type="protein sequence ID" value="AJE82327.1"/>
    <property type="molecule type" value="Genomic_DNA"/>
</dbReference>
<accession>A0A0B5EW70</accession>
<evidence type="ECO:0000313" key="3">
    <source>
        <dbReference type="Proteomes" id="UP000031523"/>
    </source>
</evidence>
<evidence type="ECO:0000313" key="2">
    <source>
        <dbReference type="EMBL" id="AJE82327.1"/>
    </source>
</evidence>
<proteinExistence type="predicted"/>
<keyword evidence="1" id="KW-0732">Signal</keyword>
<evidence type="ECO:0008006" key="4">
    <source>
        <dbReference type="Google" id="ProtNLM"/>
    </source>
</evidence>
<protein>
    <recommendedName>
        <fullName evidence="4">Secreted protein</fullName>
    </recommendedName>
</protein>
<gene>
    <name evidence="2" type="ORF">SLNWT_1951</name>
</gene>
<feature type="chain" id="PRO_5039090369" description="Secreted protein" evidence="1">
    <location>
        <begin position="16"/>
        <end position="47"/>
    </location>
</feature>
<dbReference type="Proteomes" id="UP000031523">
    <property type="component" value="Chromosome"/>
</dbReference>
<organism evidence="2 3">
    <name type="scientific">Streptomyces albus (strain ATCC 21838 / DSM 41398 / FERM P-419 / JCM 4703 / NBRC 107858)</name>
    <dbReference type="NCBI Taxonomy" id="1081613"/>
    <lineage>
        <taxon>Bacteria</taxon>
        <taxon>Bacillati</taxon>
        <taxon>Actinomycetota</taxon>
        <taxon>Actinomycetes</taxon>
        <taxon>Kitasatosporales</taxon>
        <taxon>Streptomycetaceae</taxon>
        <taxon>Streptomyces</taxon>
    </lineage>
</organism>
<dbReference type="KEGG" id="sals:SLNWT_1951"/>
<dbReference type="AlphaFoldDB" id="A0A0B5EW70"/>
<evidence type="ECO:0000256" key="1">
    <source>
        <dbReference type="SAM" id="SignalP"/>
    </source>
</evidence>
<keyword evidence="3" id="KW-1185">Reference proteome</keyword>
<sequence>MALCANAFMLTSSFAAWSRSMAISSSVNVTFSAGMVNSNQVPVLVPK</sequence>